<dbReference type="FunFam" id="3.50.30.30:FF:000009">
    <property type="entry name" value="Carboxypeptidase Q"/>
    <property type="match status" value="1"/>
</dbReference>
<dbReference type="Pfam" id="PF04389">
    <property type="entry name" value="Peptidase_M28"/>
    <property type="match status" value="1"/>
</dbReference>
<keyword evidence="15" id="KW-0333">Golgi apparatus</keyword>
<keyword evidence="12" id="KW-0378">Hydrolase</keyword>
<keyword evidence="14" id="KW-0862">Zinc</keyword>
<dbReference type="GO" id="GO:0006508">
    <property type="term" value="P:proteolysis"/>
    <property type="evidence" value="ECO:0007669"/>
    <property type="project" value="UniProtKB-KW"/>
</dbReference>
<keyword evidence="18" id="KW-0325">Glycoprotein</keyword>
<dbReference type="GO" id="GO:0005794">
    <property type="term" value="C:Golgi apparatus"/>
    <property type="evidence" value="ECO:0007669"/>
    <property type="project" value="UniProtKB-SubCell"/>
</dbReference>
<dbReference type="GO" id="GO:0005783">
    <property type="term" value="C:endoplasmic reticulum"/>
    <property type="evidence" value="ECO:0007669"/>
    <property type="project" value="UniProtKB-SubCell"/>
</dbReference>
<evidence type="ECO:0000256" key="6">
    <source>
        <dbReference type="ARBA" id="ARBA00014116"/>
    </source>
</evidence>
<evidence type="ECO:0000256" key="19">
    <source>
        <dbReference type="ARBA" id="ARBA00023228"/>
    </source>
</evidence>
<dbReference type="PANTHER" id="PTHR12053">
    <property type="entry name" value="PROTEASE FAMILY M28 PLASMA GLUTAMATE CARBOXYPEPTIDASE-RELATED"/>
    <property type="match status" value="1"/>
</dbReference>
<evidence type="ECO:0000256" key="21">
    <source>
        <dbReference type="ARBA" id="ARBA00033328"/>
    </source>
</evidence>
<dbReference type="GO" id="GO:0043171">
    <property type="term" value="P:peptide catabolic process"/>
    <property type="evidence" value="ECO:0007669"/>
    <property type="project" value="TreeGrafter"/>
</dbReference>
<dbReference type="InterPro" id="IPR039866">
    <property type="entry name" value="CPQ"/>
</dbReference>
<evidence type="ECO:0000256" key="15">
    <source>
        <dbReference type="ARBA" id="ARBA00023034"/>
    </source>
</evidence>
<evidence type="ECO:0000313" key="26">
    <source>
        <dbReference type="Proteomes" id="UP000663880"/>
    </source>
</evidence>
<evidence type="ECO:0000256" key="7">
    <source>
        <dbReference type="ARBA" id="ARBA00022525"/>
    </source>
</evidence>
<keyword evidence="19" id="KW-0458">Lysosome</keyword>
<dbReference type="InterPro" id="IPR007484">
    <property type="entry name" value="Peptidase_M28"/>
</dbReference>
<dbReference type="GO" id="GO:0005615">
    <property type="term" value="C:extracellular space"/>
    <property type="evidence" value="ECO:0007669"/>
    <property type="project" value="TreeGrafter"/>
</dbReference>
<evidence type="ECO:0000256" key="2">
    <source>
        <dbReference type="ARBA" id="ARBA00004371"/>
    </source>
</evidence>
<comment type="caution">
    <text evidence="25">The sequence shown here is derived from an EMBL/GenBank/DDBJ whole genome shotgun (WGS) entry which is preliminary data.</text>
</comment>
<evidence type="ECO:0000313" key="25">
    <source>
        <dbReference type="EMBL" id="CAF4895141.1"/>
    </source>
</evidence>
<evidence type="ECO:0000259" key="23">
    <source>
        <dbReference type="Pfam" id="PF02225"/>
    </source>
</evidence>
<comment type="subcellular location">
    <subcellularLocation>
        <location evidence="1">Endoplasmic reticulum</location>
    </subcellularLocation>
    <subcellularLocation>
        <location evidence="3">Golgi apparatus</location>
    </subcellularLocation>
    <subcellularLocation>
        <location evidence="2">Lysosome</location>
    </subcellularLocation>
    <subcellularLocation>
        <location evidence="4">Secreted</location>
    </subcellularLocation>
</comment>
<gene>
    <name evidence="25" type="ORF">PMACD_LOCUS10816</name>
</gene>
<accession>A0A821UU24</accession>
<evidence type="ECO:0000256" key="5">
    <source>
        <dbReference type="ARBA" id="ARBA00010918"/>
    </source>
</evidence>
<proteinExistence type="inferred from homology"/>
<dbReference type="GO" id="GO:0070573">
    <property type="term" value="F:metallodipeptidase activity"/>
    <property type="evidence" value="ECO:0007669"/>
    <property type="project" value="InterPro"/>
</dbReference>
<evidence type="ECO:0000259" key="24">
    <source>
        <dbReference type="Pfam" id="PF04389"/>
    </source>
</evidence>
<dbReference type="Pfam" id="PF02225">
    <property type="entry name" value="PA"/>
    <property type="match status" value="1"/>
</dbReference>
<evidence type="ECO:0000256" key="9">
    <source>
        <dbReference type="ARBA" id="ARBA00022670"/>
    </source>
</evidence>
<comment type="similarity">
    <text evidence="5">Belongs to the peptidase M28 family.</text>
</comment>
<dbReference type="Gene3D" id="3.40.630.10">
    <property type="entry name" value="Zn peptidases"/>
    <property type="match status" value="1"/>
</dbReference>
<dbReference type="OrthoDB" id="10013407at2759"/>
<dbReference type="GO" id="GO:0004180">
    <property type="term" value="F:carboxypeptidase activity"/>
    <property type="evidence" value="ECO:0007669"/>
    <property type="project" value="UniProtKB-KW"/>
</dbReference>
<organism evidence="25 26">
    <name type="scientific">Pieris macdunnoughi</name>
    <dbReference type="NCBI Taxonomy" id="345717"/>
    <lineage>
        <taxon>Eukaryota</taxon>
        <taxon>Metazoa</taxon>
        <taxon>Ecdysozoa</taxon>
        <taxon>Arthropoda</taxon>
        <taxon>Hexapoda</taxon>
        <taxon>Insecta</taxon>
        <taxon>Pterygota</taxon>
        <taxon>Neoptera</taxon>
        <taxon>Endopterygota</taxon>
        <taxon>Lepidoptera</taxon>
        <taxon>Glossata</taxon>
        <taxon>Ditrysia</taxon>
        <taxon>Papilionoidea</taxon>
        <taxon>Pieridae</taxon>
        <taxon>Pierinae</taxon>
        <taxon>Pieris</taxon>
    </lineage>
</organism>
<keyword evidence="22" id="KW-0812">Transmembrane</keyword>
<keyword evidence="10" id="KW-0479">Metal-binding</keyword>
<keyword evidence="13" id="KW-0256">Endoplasmic reticulum</keyword>
<keyword evidence="22" id="KW-0472">Membrane</keyword>
<evidence type="ECO:0000256" key="16">
    <source>
        <dbReference type="ARBA" id="ARBA00023049"/>
    </source>
</evidence>
<evidence type="ECO:0000256" key="8">
    <source>
        <dbReference type="ARBA" id="ARBA00022645"/>
    </source>
</evidence>
<dbReference type="GO" id="GO:0046872">
    <property type="term" value="F:metal ion binding"/>
    <property type="evidence" value="ECO:0007669"/>
    <property type="project" value="UniProtKB-KW"/>
</dbReference>
<sequence length="468" mass="52200">MTNKYKICIIIIVYCTFVCSYSVRNDNCDLDDALVKEIASYKNVTNKIIKDIKNELGSRMYNSFSEFIDKYGARPSGSKVLEDSIDHMINLTIGSGLNDVTTEEVEVPHWVRGTETLEMLQPHYKKVAIIGLGPSISTPSKGITAELIVVKTFKELDSLNKEDVQGKIVLFDEHYTSYGETVIYRVQAASKAARKGAVASLIRSVTPYSLYTTHTGSQHYDNDVPRIPTAAITVEDSHLLRRLFIRKNKIVLKLKMESTYDTQKSRNTIIDLKGAVDPDKYVIVSGHIDSWDVGQGAMDDGGGMMISWFAPVILNHLQLRPKRTVRAILWTAEEPGLVGAAQYLKLHINELDKINFIMESDEGTFEPLGLEVGGSKDAVCIIAEILKLFTPVDKLKVSKNPGSDIILFINKGIPGASLMNKNDKYFRYHHSEADTMDVENIDDVVNCAAFWAAVSYVIADLSVDIPRH</sequence>
<dbReference type="GO" id="GO:0005764">
    <property type="term" value="C:lysosome"/>
    <property type="evidence" value="ECO:0007669"/>
    <property type="project" value="UniProtKB-SubCell"/>
</dbReference>
<evidence type="ECO:0000256" key="3">
    <source>
        <dbReference type="ARBA" id="ARBA00004555"/>
    </source>
</evidence>
<dbReference type="PANTHER" id="PTHR12053:SF3">
    <property type="entry name" value="CARBOXYPEPTIDASE Q"/>
    <property type="match status" value="1"/>
</dbReference>
<evidence type="ECO:0000256" key="20">
    <source>
        <dbReference type="ARBA" id="ARBA00025833"/>
    </source>
</evidence>
<name>A0A821UU24_9NEOP</name>
<keyword evidence="8" id="KW-0121">Carboxypeptidase</keyword>
<dbReference type="AlphaFoldDB" id="A0A821UU24"/>
<keyword evidence="22" id="KW-1133">Transmembrane helix</keyword>
<dbReference type="Gene3D" id="3.50.30.30">
    <property type="match status" value="1"/>
</dbReference>
<dbReference type="EMBL" id="CAJOBZ010000033">
    <property type="protein sequence ID" value="CAF4895141.1"/>
    <property type="molecule type" value="Genomic_DNA"/>
</dbReference>
<evidence type="ECO:0000256" key="11">
    <source>
        <dbReference type="ARBA" id="ARBA00022729"/>
    </source>
</evidence>
<keyword evidence="11" id="KW-0732">Signal</keyword>
<protein>
    <recommendedName>
        <fullName evidence="6">Carboxypeptidase Q</fullName>
    </recommendedName>
    <alternativeName>
        <fullName evidence="21">Plasma glutamate carboxypeptidase</fullName>
    </alternativeName>
</protein>
<evidence type="ECO:0000256" key="10">
    <source>
        <dbReference type="ARBA" id="ARBA00022723"/>
    </source>
</evidence>
<evidence type="ECO:0000256" key="13">
    <source>
        <dbReference type="ARBA" id="ARBA00022824"/>
    </source>
</evidence>
<keyword evidence="7" id="KW-0964">Secreted</keyword>
<evidence type="ECO:0000256" key="17">
    <source>
        <dbReference type="ARBA" id="ARBA00023145"/>
    </source>
</evidence>
<dbReference type="InterPro" id="IPR003137">
    <property type="entry name" value="PA_domain"/>
</dbReference>
<evidence type="ECO:0000256" key="14">
    <source>
        <dbReference type="ARBA" id="ARBA00022833"/>
    </source>
</evidence>
<dbReference type="Proteomes" id="UP000663880">
    <property type="component" value="Unassembled WGS sequence"/>
</dbReference>
<keyword evidence="16" id="KW-0482">Metalloprotease</keyword>
<evidence type="ECO:0000256" key="22">
    <source>
        <dbReference type="SAM" id="Phobius"/>
    </source>
</evidence>
<keyword evidence="26" id="KW-1185">Reference proteome</keyword>
<evidence type="ECO:0000256" key="1">
    <source>
        <dbReference type="ARBA" id="ARBA00004240"/>
    </source>
</evidence>
<reference evidence="25" key="1">
    <citation type="submission" date="2021-02" db="EMBL/GenBank/DDBJ databases">
        <authorList>
            <person name="Steward A R."/>
        </authorList>
    </citation>
    <scope>NUCLEOTIDE SEQUENCE</scope>
</reference>
<feature type="domain" description="PA" evidence="23">
    <location>
        <begin position="160"/>
        <end position="238"/>
    </location>
</feature>
<feature type="transmembrane region" description="Helical" evidence="22">
    <location>
        <begin position="7"/>
        <end position="23"/>
    </location>
</feature>
<evidence type="ECO:0000256" key="12">
    <source>
        <dbReference type="ARBA" id="ARBA00022801"/>
    </source>
</evidence>
<keyword evidence="17" id="KW-0865">Zymogen</keyword>
<keyword evidence="9" id="KW-0645">Protease</keyword>
<comment type="subunit">
    <text evidence="20">Homodimer. The monomeric form is inactive while the homodimer is active.</text>
</comment>
<evidence type="ECO:0000256" key="4">
    <source>
        <dbReference type="ARBA" id="ARBA00004613"/>
    </source>
</evidence>
<feature type="domain" description="Peptidase M28" evidence="24">
    <location>
        <begin position="267"/>
        <end position="453"/>
    </location>
</feature>
<evidence type="ECO:0000256" key="18">
    <source>
        <dbReference type="ARBA" id="ARBA00023180"/>
    </source>
</evidence>
<dbReference type="SUPFAM" id="SSF53187">
    <property type="entry name" value="Zn-dependent exopeptidases"/>
    <property type="match status" value="1"/>
</dbReference>